<keyword evidence="3" id="KW-1185">Reference proteome</keyword>
<dbReference type="Proteomes" id="UP000199183">
    <property type="component" value="Unassembled WGS sequence"/>
</dbReference>
<gene>
    <name evidence="2" type="ORF">SAMN04489806_1074</name>
</gene>
<evidence type="ECO:0000256" key="1">
    <source>
        <dbReference type="SAM" id="MobiDB-lite"/>
    </source>
</evidence>
<protein>
    <submittedName>
        <fullName evidence="2">Uncharacterized protein</fullName>
    </submittedName>
</protein>
<dbReference type="EMBL" id="FNRY01000001">
    <property type="protein sequence ID" value="SEB55060.1"/>
    <property type="molecule type" value="Genomic_DNA"/>
</dbReference>
<name>A0A1H4K960_9MICO</name>
<organism evidence="2 3">
    <name type="scientific">Paramicrobacterium humi</name>
    <dbReference type="NCBI Taxonomy" id="640635"/>
    <lineage>
        <taxon>Bacteria</taxon>
        <taxon>Bacillati</taxon>
        <taxon>Actinomycetota</taxon>
        <taxon>Actinomycetes</taxon>
        <taxon>Micrococcales</taxon>
        <taxon>Microbacteriaceae</taxon>
        <taxon>Paramicrobacterium</taxon>
    </lineage>
</organism>
<proteinExistence type="predicted"/>
<evidence type="ECO:0000313" key="2">
    <source>
        <dbReference type="EMBL" id="SEB55060.1"/>
    </source>
</evidence>
<feature type="compositionally biased region" description="Basic residues" evidence="1">
    <location>
        <begin position="130"/>
        <end position="141"/>
    </location>
</feature>
<evidence type="ECO:0000313" key="3">
    <source>
        <dbReference type="Proteomes" id="UP000199183"/>
    </source>
</evidence>
<dbReference type="AlphaFoldDB" id="A0A1H4K960"/>
<feature type="region of interest" description="Disordered" evidence="1">
    <location>
        <begin position="75"/>
        <end position="155"/>
    </location>
</feature>
<accession>A0A1H4K960</accession>
<reference evidence="2 3" key="1">
    <citation type="submission" date="2016-10" db="EMBL/GenBank/DDBJ databases">
        <authorList>
            <person name="de Groot N.N."/>
        </authorList>
    </citation>
    <scope>NUCLEOTIDE SEQUENCE [LARGE SCALE GENOMIC DNA]</scope>
    <source>
        <strain evidence="2 3">DSM 21799</strain>
    </source>
</reference>
<sequence>MTRNCTTASRRNFGLLNRRPGCAYPAKSFAKSFRELLTGSCRHCCDDQVSESRYGSRRRIDDSRERMTSVLGQPTVSEVKRSGGSASSEAPWDGQRVVPGQGAQLRSKSPRSVSVEGEGVQGRSGAKSAGRPKARRLRRPAGKFPTSEARQETQPGATLSYALFLSPSFRSFSGETRSDLLMYQRKRMGPTLLGPHQNPKGPTGGVGPSPSFSVGKSGFAWAHGSERSGTVGPSIERSEGARVDAHCIMLIRPRRGRGQRGCHCTATALVAASRRPHCSPECWYHSSGYQPEIGWYQWVDWYQRRPFPAESRGLAGTRVFALVAPRYQSCPNLSSAGSKLPILLVLPRRRHGCGASFFLQRRSLHRPRELLG</sequence>